<dbReference type="Pfam" id="PF02618">
    <property type="entry name" value="YceG"/>
    <property type="match status" value="1"/>
</dbReference>
<evidence type="ECO:0000256" key="7">
    <source>
        <dbReference type="HAMAP-Rule" id="MF_02065"/>
    </source>
</evidence>
<keyword evidence="1 7" id="KW-1003">Cell membrane</keyword>
<evidence type="ECO:0000256" key="6">
    <source>
        <dbReference type="ARBA" id="ARBA00023316"/>
    </source>
</evidence>
<keyword evidence="5 7" id="KW-0456">Lyase</keyword>
<feature type="compositionally biased region" description="Basic residues" evidence="8">
    <location>
        <begin position="29"/>
        <end position="41"/>
    </location>
</feature>
<feature type="compositionally biased region" description="Low complexity" evidence="8">
    <location>
        <begin position="12"/>
        <end position="24"/>
    </location>
</feature>
<dbReference type="InterPro" id="IPR003770">
    <property type="entry name" value="MLTG-like"/>
</dbReference>
<evidence type="ECO:0000256" key="3">
    <source>
        <dbReference type="ARBA" id="ARBA00022989"/>
    </source>
</evidence>
<dbReference type="Gene3D" id="3.30.1490.480">
    <property type="entry name" value="Endolytic murein transglycosylase"/>
    <property type="match status" value="1"/>
</dbReference>
<sequence length="400" mass="42395">MSDDLFDELGIQSSSKPSSSPQQPEGRAPSRKALRKSKRKRRFRRRIITTLVLVLTLGLVAGGGYYAFTQIVPTQEVATDYTGPGEGSIVVTIPDGATGNEMADILVKKGVVASKKAFVKAYNANTNSSQIQSGTFTLKKRMSATDAVAALLDPRSRADHTVTIPEGFTKAQVKARLVKVAGFKAEDVEAAFANTKDIGLPDSAGGNVEGWLAPATYTIPDNATATGVVASMVQKTKDRLKEAGVKESDYEQVLIVASIAEAEVNDPSYLGKVSRVIYNRLADTAGETKGMLQMDSTVRYGTGKTGGIPTDAELADTNNKWNTYVHAGLPPSPIGNPGLEAIKAANKPEAGNWLYFVTINLTTGETLFAATSAEHQVNVAKLTAFCKQNPKVCSSGSSGS</sequence>
<evidence type="ECO:0000313" key="9">
    <source>
        <dbReference type="EMBL" id="UQF80489.1"/>
    </source>
</evidence>
<dbReference type="HAMAP" id="MF_02065">
    <property type="entry name" value="MltG"/>
    <property type="match status" value="1"/>
</dbReference>
<dbReference type="PANTHER" id="PTHR30518">
    <property type="entry name" value="ENDOLYTIC MUREIN TRANSGLYCOSYLASE"/>
    <property type="match status" value="1"/>
</dbReference>
<evidence type="ECO:0000256" key="2">
    <source>
        <dbReference type="ARBA" id="ARBA00022692"/>
    </source>
</evidence>
<keyword evidence="4 7" id="KW-0472">Membrane</keyword>
<dbReference type="GO" id="GO:0009252">
    <property type="term" value="P:peptidoglycan biosynthetic process"/>
    <property type="evidence" value="ECO:0007669"/>
    <property type="project" value="UniProtKB-UniRule"/>
</dbReference>
<proteinExistence type="inferred from homology"/>
<dbReference type="PANTHER" id="PTHR30518:SF2">
    <property type="entry name" value="ENDOLYTIC MUREIN TRANSGLYCOSYLASE"/>
    <property type="match status" value="1"/>
</dbReference>
<evidence type="ECO:0000256" key="8">
    <source>
        <dbReference type="SAM" id="MobiDB-lite"/>
    </source>
</evidence>
<dbReference type="GO" id="GO:0005886">
    <property type="term" value="C:plasma membrane"/>
    <property type="evidence" value="ECO:0007669"/>
    <property type="project" value="UniProtKB-SubCell"/>
</dbReference>
<dbReference type="EC" id="4.2.2.29" evidence="7"/>
<dbReference type="GO" id="GO:0008932">
    <property type="term" value="F:lytic endotransglycosylase activity"/>
    <property type="evidence" value="ECO:0007669"/>
    <property type="project" value="UniProtKB-UniRule"/>
</dbReference>
<accession>A0A9E7DCU2</accession>
<evidence type="ECO:0000313" key="10">
    <source>
        <dbReference type="Proteomes" id="UP000830236"/>
    </source>
</evidence>
<dbReference type="KEGG" id="agh:M3I41_04320"/>
<keyword evidence="3 7" id="KW-1133">Transmembrane helix</keyword>
<gene>
    <name evidence="7 9" type="primary">mltG</name>
    <name evidence="9" type="ORF">M3I41_04320</name>
</gene>
<evidence type="ECO:0000256" key="5">
    <source>
        <dbReference type="ARBA" id="ARBA00023239"/>
    </source>
</evidence>
<evidence type="ECO:0000256" key="4">
    <source>
        <dbReference type="ARBA" id="ARBA00023136"/>
    </source>
</evidence>
<keyword evidence="2 7" id="KW-0812">Transmembrane</keyword>
<comment type="subcellular location">
    <subcellularLocation>
        <location evidence="7">Cell membrane</location>
        <topology evidence="7">Single-pass membrane protein</topology>
    </subcellularLocation>
</comment>
<comment type="similarity">
    <text evidence="7">Belongs to the transglycosylase MltG family.</text>
</comment>
<dbReference type="GO" id="GO:0071555">
    <property type="term" value="P:cell wall organization"/>
    <property type="evidence" value="ECO:0007669"/>
    <property type="project" value="UniProtKB-KW"/>
</dbReference>
<comment type="catalytic activity">
    <reaction evidence="7">
        <text>a peptidoglycan chain = a peptidoglycan chain with N-acetyl-1,6-anhydromuramyl-[peptide] at the reducing end + a peptidoglycan chain with N-acetylglucosamine at the non-reducing end.</text>
        <dbReference type="EC" id="4.2.2.29"/>
    </reaction>
</comment>
<keyword evidence="6 7" id="KW-0961">Cell wall biogenesis/degradation</keyword>
<protein>
    <recommendedName>
        <fullName evidence="7">Endolytic murein transglycosylase</fullName>
        <ecNumber evidence="7">4.2.2.29</ecNumber>
    </recommendedName>
    <alternativeName>
        <fullName evidence="7">Peptidoglycan lytic transglycosylase</fullName>
    </alternativeName>
    <alternativeName>
        <fullName evidence="7">Peptidoglycan polymerization terminase</fullName>
    </alternativeName>
</protein>
<feature type="transmembrane region" description="Helical" evidence="7">
    <location>
        <begin position="47"/>
        <end position="68"/>
    </location>
</feature>
<dbReference type="Proteomes" id="UP000830236">
    <property type="component" value="Chromosome"/>
</dbReference>
<organism evidence="9 10">
    <name type="scientific">Actinomyces graevenitzii</name>
    <dbReference type="NCBI Taxonomy" id="55565"/>
    <lineage>
        <taxon>Bacteria</taxon>
        <taxon>Bacillati</taxon>
        <taxon>Actinomycetota</taxon>
        <taxon>Actinomycetes</taxon>
        <taxon>Actinomycetales</taxon>
        <taxon>Actinomycetaceae</taxon>
        <taxon>Actinomyces</taxon>
    </lineage>
</organism>
<reference evidence="9" key="1">
    <citation type="submission" date="2022-05" db="EMBL/GenBank/DDBJ databases">
        <title>Using nanopore sequencing to obtain complete genomes from saliva samples.</title>
        <authorList>
            <person name="Baker J.L."/>
        </authorList>
    </citation>
    <scope>NUCLEOTIDE SEQUENCE</scope>
    <source>
        <strain evidence="9">JCVI-JB-Ag32</strain>
    </source>
</reference>
<dbReference type="CDD" id="cd08010">
    <property type="entry name" value="MltG_like"/>
    <property type="match status" value="1"/>
</dbReference>
<dbReference type="AlphaFoldDB" id="A0A9E7DCU2"/>
<comment type="function">
    <text evidence="7">Functions as a peptidoglycan terminase that cleaves nascent peptidoglycan strands endolytically to terminate their elongation.</text>
</comment>
<name>A0A9E7DCU2_9ACTO</name>
<feature type="region of interest" description="Disordered" evidence="8">
    <location>
        <begin position="1"/>
        <end position="41"/>
    </location>
</feature>
<dbReference type="EMBL" id="CP097095">
    <property type="protein sequence ID" value="UQF80489.1"/>
    <property type="molecule type" value="Genomic_DNA"/>
</dbReference>
<feature type="site" description="Important for catalytic activity" evidence="7">
    <location>
        <position position="263"/>
    </location>
</feature>
<evidence type="ECO:0000256" key="1">
    <source>
        <dbReference type="ARBA" id="ARBA00022475"/>
    </source>
</evidence>
<dbReference type="NCBIfam" id="TIGR00247">
    <property type="entry name" value="endolytic transglycosylase MltG"/>
    <property type="match status" value="1"/>
</dbReference>